<comment type="caution">
    <text evidence="2">The sequence shown here is derived from an EMBL/GenBank/DDBJ whole genome shotgun (WGS) entry which is preliminary data.</text>
</comment>
<reference evidence="2" key="1">
    <citation type="submission" date="2021-01" db="EMBL/GenBank/DDBJ databases">
        <authorList>
            <person name="Kaushik A."/>
        </authorList>
    </citation>
    <scope>NUCLEOTIDE SEQUENCE</scope>
    <source>
        <strain evidence="2">AG2-2IIIB</strain>
    </source>
</reference>
<feature type="domain" description="F-box" evidence="1">
    <location>
        <begin position="9"/>
        <end position="46"/>
    </location>
</feature>
<sequence length="446" mass="49586">MPLSRLLFEITAHIISYLEHPHLISASLVCKAWRLVLIPALHRSVLISSGGRAIQFAHTITSGGVVGSPSYITQSIRSLRIATPFRDNGCITSLGLAALESSMTYLTELRQFHCDVHNQLLINNTGFIKLAQTQCPKLETASFDILGGLGIETHIERLFATLLGFRNLVDYSLKVSYIVSGLSVETLRPLESLAVNCPGLESLKLDFSFEEYKGVTFYSYTPDMVAHSFGTSTMPLLHTLHLLGGLDQHLESFSDSLPVGPHPFRDFLLRHPRIKDFKIGGPVTDRKSPDISSENLARAFPSLKHVSAPNFVCADVLRSTLATQIESLDVQIGSWGFELEGEFEPFPMPMLRQLHIREPGTIGLFALMRPVMPVVGGLEELRIQTRTIPCASHLEFLELLAYAPNLQTIGTHFFSRHPECEALIEEIKSRYPKANIIEDCPFVQLV</sequence>
<dbReference type="Proteomes" id="UP000663843">
    <property type="component" value="Unassembled WGS sequence"/>
</dbReference>
<evidence type="ECO:0000313" key="3">
    <source>
        <dbReference type="Proteomes" id="UP000663843"/>
    </source>
</evidence>
<dbReference type="EMBL" id="CAJMWT010002332">
    <property type="protein sequence ID" value="CAE6440059.1"/>
    <property type="molecule type" value="Genomic_DNA"/>
</dbReference>
<evidence type="ECO:0000259" key="1">
    <source>
        <dbReference type="Pfam" id="PF12937"/>
    </source>
</evidence>
<dbReference type="InterPro" id="IPR032675">
    <property type="entry name" value="LRR_dom_sf"/>
</dbReference>
<organism evidence="2 3">
    <name type="scientific">Rhizoctonia solani</name>
    <dbReference type="NCBI Taxonomy" id="456999"/>
    <lineage>
        <taxon>Eukaryota</taxon>
        <taxon>Fungi</taxon>
        <taxon>Dikarya</taxon>
        <taxon>Basidiomycota</taxon>
        <taxon>Agaricomycotina</taxon>
        <taxon>Agaricomycetes</taxon>
        <taxon>Cantharellales</taxon>
        <taxon>Ceratobasidiaceae</taxon>
        <taxon>Rhizoctonia</taxon>
    </lineage>
</organism>
<accession>A0A8H2Y281</accession>
<dbReference type="Pfam" id="PF12937">
    <property type="entry name" value="F-box-like"/>
    <property type="match status" value="1"/>
</dbReference>
<dbReference type="Gene3D" id="1.20.1280.50">
    <property type="match status" value="1"/>
</dbReference>
<name>A0A8H2Y281_9AGAM</name>
<dbReference type="SUPFAM" id="SSF81383">
    <property type="entry name" value="F-box domain"/>
    <property type="match status" value="1"/>
</dbReference>
<evidence type="ECO:0000313" key="2">
    <source>
        <dbReference type="EMBL" id="CAE6440059.1"/>
    </source>
</evidence>
<dbReference type="InterPro" id="IPR001810">
    <property type="entry name" value="F-box_dom"/>
</dbReference>
<dbReference type="InterPro" id="IPR036047">
    <property type="entry name" value="F-box-like_dom_sf"/>
</dbReference>
<dbReference type="Gene3D" id="3.80.10.10">
    <property type="entry name" value="Ribonuclease Inhibitor"/>
    <property type="match status" value="1"/>
</dbReference>
<protein>
    <recommendedName>
        <fullName evidence="1">F-box domain-containing protein</fullName>
    </recommendedName>
</protein>
<gene>
    <name evidence="2" type="ORF">RDB_LOCUS74259</name>
</gene>
<proteinExistence type="predicted"/>
<dbReference type="AlphaFoldDB" id="A0A8H2Y281"/>